<evidence type="ECO:0000256" key="2">
    <source>
        <dbReference type="ARBA" id="ARBA00022741"/>
    </source>
</evidence>
<dbReference type="PANTHER" id="PTHR45772">
    <property type="entry name" value="CONSERVED COMPONENT OF ABC TRANSPORTER FOR NATURAL AMINO ACIDS-RELATED"/>
    <property type="match status" value="1"/>
</dbReference>
<dbReference type="RefSeq" id="WP_089883545.1">
    <property type="nucleotide sequence ID" value="NZ_FNPF01000008.1"/>
</dbReference>
<reference evidence="5 6" key="1">
    <citation type="submission" date="2016-10" db="EMBL/GenBank/DDBJ databases">
        <authorList>
            <person name="de Groot N.N."/>
        </authorList>
    </citation>
    <scope>NUCLEOTIDE SEQUENCE [LARGE SCALE GENOMIC DNA]</scope>
    <source>
        <strain evidence="5 6">DSM 26880</strain>
    </source>
</reference>
<keyword evidence="3 5" id="KW-0067">ATP-binding</keyword>
<proteinExistence type="predicted"/>
<dbReference type="PANTHER" id="PTHR45772:SF2">
    <property type="entry name" value="ABC TRANSPORTER ATP-BINDING PROTEIN"/>
    <property type="match status" value="1"/>
</dbReference>
<name>A0A1H3K560_9RHOB</name>
<accession>A0A1H3K560</accession>
<dbReference type="InterPro" id="IPR027417">
    <property type="entry name" value="P-loop_NTPase"/>
</dbReference>
<evidence type="ECO:0000313" key="5">
    <source>
        <dbReference type="EMBL" id="SDY46738.1"/>
    </source>
</evidence>
<keyword evidence="2" id="KW-0547">Nucleotide-binding</keyword>
<dbReference type="GO" id="GO:0005886">
    <property type="term" value="C:plasma membrane"/>
    <property type="evidence" value="ECO:0007669"/>
    <property type="project" value="TreeGrafter"/>
</dbReference>
<dbReference type="InterPro" id="IPR032823">
    <property type="entry name" value="BCA_ABC_TP_C"/>
</dbReference>
<dbReference type="PROSITE" id="PS50893">
    <property type="entry name" value="ABC_TRANSPORTER_2"/>
    <property type="match status" value="1"/>
</dbReference>
<dbReference type="Proteomes" id="UP000199286">
    <property type="component" value="Unassembled WGS sequence"/>
</dbReference>
<dbReference type="GO" id="GO:0005524">
    <property type="term" value="F:ATP binding"/>
    <property type="evidence" value="ECO:0007669"/>
    <property type="project" value="UniProtKB-KW"/>
</dbReference>
<dbReference type="GO" id="GO:0016887">
    <property type="term" value="F:ATP hydrolysis activity"/>
    <property type="evidence" value="ECO:0007669"/>
    <property type="project" value="InterPro"/>
</dbReference>
<organism evidence="5 6">
    <name type="scientific">Citreimonas salinaria</name>
    <dbReference type="NCBI Taxonomy" id="321339"/>
    <lineage>
        <taxon>Bacteria</taxon>
        <taxon>Pseudomonadati</taxon>
        <taxon>Pseudomonadota</taxon>
        <taxon>Alphaproteobacteria</taxon>
        <taxon>Rhodobacterales</taxon>
        <taxon>Roseobacteraceae</taxon>
        <taxon>Citreimonas</taxon>
    </lineage>
</organism>
<dbReference type="InterPro" id="IPR051120">
    <property type="entry name" value="ABC_AA/LPS_Transport"/>
</dbReference>
<dbReference type="SUPFAM" id="SSF52540">
    <property type="entry name" value="P-loop containing nucleoside triphosphate hydrolases"/>
    <property type="match status" value="1"/>
</dbReference>
<dbReference type="STRING" id="321339.SAMN05444340_108146"/>
<dbReference type="Pfam" id="PF00005">
    <property type="entry name" value="ABC_tran"/>
    <property type="match status" value="1"/>
</dbReference>
<evidence type="ECO:0000256" key="3">
    <source>
        <dbReference type="ARBA" id="ARBA00022840"/>
    </source>
</evidence>
<dbReference type="Gene3D" id="3.40.50.300">
    <property type="entry name" value="P-loop containing nucleotide triphosphate hydrolases"/>
    <property type="match status" value="1"/>
</dbReference>
<evidence type="ECO:0000256" key="1">
    <source>
        <dbReference type="ARBA" id="ARBA00022448"/>
    </source>
</evidence>
<sequence length="251" mass="26655">MSRLVVENLNKSFGALTVTDDVSLTVEPGELHAIIGPNGAGKTTLVAQLSGQLAPDSGRVTLDGRDITRASMPERVRMGLARSFQITQILPGFTVLENVALAVQARQGSSFRFFGDVVRETALNDAAMAALAEAGIDERAAAIASELSHGEHRRLELAMALATKPSTLLLDEPLAGVGGEESDAFVARLMAMKGRFTMLLIEHDMDAVFALADRVSVLVYGRIIATGAPDEVRADPAVRTAYLGDEEEIPA</sequence>
<evidence type="ECO:0000259" key="4">
    <source>
        <dbReference type="PROSITE" id="PS50893"/>
    </source>
</evidence>
<dbReference type="CDD" id="cd03219">
    <property type="entry name" value="ABC_Mj1267_LivG_branched"/>
    <property type="match status" value="1"/>
</dbReference>
<keyword evidence="6" id="KW-1185">Reference proteome</keyword>
<keyword evidence="1" id="KW-0813">Transport</keyword>
<dbReference type="OrthoDB" id="9806149at2"/>
<dbReference type="AlphaFoldDB" id="A0A1H3K560"/>
<dbReference type="InterPro" id="IPR003439">
    <property type="entry name" value="ABC_transporter-like_ATP-bd"/>
</dbReference>
<evidence type="ECO:0000313" key="6">
    <source>
        <dbReference type="Proteomes" id="UP000199286"/>
    </source>
</evidence>
<dbReference type="EMBL" id="FNPF01000008">
    <property type="protein sequence ID" value="SDY46738.1"/>
    <property type="molecule type" value="Genomic_DNA"/>
</dbReference>
<feature type="domain" description="ABC transporter" evidence="4">
    <location>
        <begin position="4"/>
        <end position="245"/>
    </location>
</feature>
<dbReference type="SMART" id="SM00382">
    <property type="entry name" value="AAA"/>
    <property type="match status" value="1"/>
</dbReference>
<dbReference type="InterPro" id="IPR003593">
    <property type="entry name" value="AAA+_ATPase"/>
</dbReference>
<gene>
    <name evidence="5" type="ORF">SAMN05444340_108146</name>
</gene>
<protein>
    <submittedName>
        <fullName evidence="5">Amino acid/amide ABC transporter ATP-binding protein 1, HAAT family</fullName>
    </submittedName>
</protein>
<dbReference type="Pfam" id="PF12399">
    <property type="entry name" value="BCA_ABC_TP_C"/>
    <property type="match status" value="1"/>
</dbReference>